<dbReference type="Pfam" id="PF12456">
    <property type="entry name" value="hSac2"/>
    <property type="match status" value="1"/>
</dbReference>
<evidence type="ECO:0000313" key="4">
    <source>
        <dbReference type="EMBL" id="KAG8445068.1"/>
    </source>
</evidence>
<evidence type="ECO:0000256" key="1">
    <source>
        <dbReference type="ARBA" id="ARBA00009163"/>
    </source>
</evidence>
<dbReference type="InterPro" id="IPR022158">
    <property type="entry name" value="Inositol_phosphatase"/>
</dbReference>
<evidence type="ECO:0000256" key="2">
    <source>
        <dbReference type="SAM" id="MobiDB-lite"/>
    </source>
</evidence>
<dbReference type="GO" id="GO:0005737">
    <property type="term" value="C:cytoplasm"/>
    <property type="evidence" value="ECO:0007669"/>
    <property type="project" value="TreeGrafter"/>
</dbReference>
<dbReference type="PANTHER" id="PTHR31108">
    <property type="entry name" value="TUMOR PROTEIN P63-REGULATED GENE 1-LIKE PROTEIN"/>
    <property type="match status" value="1"/>
</dbReference>
<dbReference type="InterPro" id="IPR040242">
    <property type="entry name" value="TPRG1-like"/>
</dbReference>
<dbReference type="PROSITE" id="PS51791">
    <property type="entry name" value="HSAC2"/>
    <property type="match status" value="1"/>
</dbReference>
<dbReference type="EMBL" id="JAACNH010000004">
    <property type="protein sequence ID" value="KAG8445068.1"/>
    <property type="molecule type" value="Genomic_DNA"/>
</dbReference>
<dbReference type="PANTHER" id="PTHR31108:SF6">
    <property type="entry name" value="TUMOR PROTEIN P63-REGULATED GENE 1 PROTEIN"/>
    <property type="match status" value="1"/>
</dbReference>
<feature type="domain" description="HSac2" evidence="3">
    <location>
        <begin position="53"/>
        <end position="225"/>
    </location>
</feature>
<evidence type="ECO:0000313" key="5">
    <source>
        <dbReference type="Proteomes" id="UP000812440"/>
    </source>
</evidence>
<protein>
    <recommendedName>
        <fullName evidence="3">HSac2 domain-containing protein</fullName>
    </recommendedName>
</protein>
<feature type="region of interest" description="Disordered" evidence="2">
    <location>
        <begin position="1"/>
        <end position="41"/>
    </location>
</feature>
<comment type="similarity">
    <text evidence="1">Belongs to the TPRG1 family.</text>
</comment>
<dbReference type="InterPro" id="IPR034753">
    <property type="entry name" value="hSac2"/>
</dbReference>
<dbReference type="OrthoDB" id="10012704at2759"/>
<reference evidence="4" key="1">
    <citation type="thesis" date="2020" institute="ProQuest LLC" country="789 East Eisenhower Parkway, Ann Arbor, MI, USA">
        <title>Comparative Genomics and Chromosome Evolution.</title>
        <authorList>
            <person name="Mudd A.B."/>
        </authorList>
    </citation>
    <scope>NUCLEOTIDE SEQUENCE</scope>
    <source>
        <strain evidence="4">Female2</strain>
        <tissue evidence="4">Blood</tissue>
    </source>
</reference>
<gene>
    <name evidence="4" type="ORF">GDO86_010002</name>
</gene>
<comment type="caution">
    <text evidence="4">The sequence shown here is derived from an EMBL/GenBank/DDBJ whole genome shotgun (WGS) entry which is preliminary data.</text>
</comment>
<sequence length="260" mass="29845">MAEPDQSAEFRPVELGGQEFPPSGVKEEPEQTHPQNDGPEFTNNQHLLKKFFAARPGAYEQATEDLTNQLLTKEKEVVKCTWLLAEVDHWNNEKERIILMTEKSLYICKYDFIMLSCQQIQKVPLNYIDKICHGPFTFPPRSLEKREGDGLRIHWDKLREVTFFSRWNPLSEDLPYTTFTDHPLKNCSLKFSELCQISSLADRLVQAVQEAHRETPVPGRANGVLFLKQPNLIETYVGITSFIANRNKLGYSLARGSVGF</sequence>
<proteinExistence type="inferred from homology"/>
<keyword evidence="5" id="KW-1185">Reference proteome</keyword>
<dbReference type="EMBL" id="JAACNH010000004">
    <property type="protein sequence ID" value="KAG8445067.1"/>
    <property type="molecule type" value="Genomic_DNA"/>
</dbReference>
<accession>A0A8T2JMT0</accession>
<dbReference type="AlphaFoldDB" id="A0A8T2JMT0"/>
<name>A0A8T2JMT0_9PIPI</name>
<dbReference type="Proteomes" id="UP000812440">
    <property type="component" value="Chromosome 5"/>
</dbReference>
<organism evidence="4 5">
    <name type="scientific">Hymenochirus boettgeri</name>
    <name type="common">Congo dwarf clawed frog</name>
    <dbReference type="NCBI Taxonomy" id="247094"/>
    <lineage>
        <taxon>Eukaryota</taxon>
        <taxon>Metazoa</taxon>
        <taxon>Chordata</taxon>
        <taxon>Craniata</taxon>
        <taxon>Vertebrata</taxon>
        <taxon>Euteleostomi</taxon>
        <taxon>Amphibia</taxon>
        <taxon>Batrachia</taxon>
        <taxon>Anura</taxon>
        <taxon>Pipoidea</taxon>
        <taxon>Pipidae</taxon>
        <taxon>Pipinae</taxon>
        <taxon>Hymenochirus</taxon>
    </lineage>
</organism>
<evidence type="ECO:0000259" key="3">
    <source>
        <dbReference type="PROSITE" id="PS51791"/>
    </source>
</evidence>